<dbReference type="AlphaFoldDB" id="A0A0D0BYY6"/>
<feature type="non-terminal residue" evidence="1">
    <location>
        <position position="1"/>
    </location>
</feature>
<dbReference type="Proteomes" id="UP000054538">
    <property type="component" value="Unassembled WGS sequence"/>
</dbReference>
<proteinExistence type="predicted"/>
<dbReference type="EMBL" id="KN827539">
    <property type="protein sequence ID" value="KIK76342.1"/>
    <property type="molecule type" value="Genomic_DNA"/>
</dbReference>
<evidence type="ECO:0000313" key="2">
    <source>
        <dbReference type="Proteomes" id="UP000054538"/>
    </source>
</evidence>
<keyword evidence="2" id="KW-1185">Reference proteome</keyword>
<gene>
    <name evidence="1" type="ORF">PAXRUDRAFT_170218</name>
</gene>
<evidence type="ECO:0000313" key="1">
    <source>
        <dbReference type="EMBL" id="KIK76342.1"/>
    </source>
</evidence>
<dbReference type="OrthoDB" id="2678913at2759"/>
<dbReference type="STRING" id="930991.A0A0D0BYY6"/>
<protein>
    <submittedName>
        <fullName evidence="1">Uncharacterized protein</fullName>
    </submittedName>
</protein>
<reference evidence="1 2" key="1">
    <citation type="submission" date="2014-04" db="EMBL/GenBank/DDBJ databases">
        <authorList>
            <consortium name="DOE Joint Genome Institute"/>
            <person name="Kuo A."/>
            <person name="Kohler A."/>
            <person name="Jargeat P."/>
            <person name="Nagy L.G."/>
            <person name="Floudas D."/>
            <person name="Copeland A."/>
            <person name="Barry K.W."/>
            <person name="Cichocki N."/>
            <person name="Veneault-Fourrey C."/>
            <person name="LaButti K."/>
            <person name="Lindquist E.A."/>
            <person name="Lipzen A."/>
            <person name="Lundell T."/>
            <person name="Morin E."/>
            <person name="Murat C."/>
            <person name="Sun H."/>
            <person name="Tunlid A."/>
            <person name="Henrissat B."/>
            <person name="Grigoriev I.V."/>
            <person name="Hibbett D.S."/>
            <person name="Martin F."/>
            <person name="Nordberg H.P."/>
            <person name="Cantor M.N."/>
            <person name="Hua S.X."/>
        </authorList>
    </citation>
    <scope>NUCLEOTIDE SEQUENCE [LARGE SCALE GENOMIC DNA]</scope>
    <source>
        <strain evidence="1 2">Ve08.2h10</strain>
    </source>
</reference>
<sequence>ENRLAINDPPSSVALFAYRHNNSHRPLTKKKFLSVLANAATQAGTKPLQGHSIHIGSTIKYLLRNVPFDVIKVKGCWASDAFLVYLRQHAQILAPFIQAQPLVHEAFLHYTMPPI</sequence>
<organism evidence="1 2">
    <name type="scientific">Paxillus rubicundulus Ve08.2h10</name>
    <dbReference type="NCBI Taxonomy" id="930991"/>
    <lineage>
        <taxon>Eukaryota</taxon>
        <taxon>Fungi</taxon>
        <taxon>Dikarya</taxon>
        <taxon>Basidiomycota</taxon>
        <taxon>Agaricomycotina</taxon>
        <taxon>Agaricomycetes</taxon>
        <taxon>Agaricomycetidae</taxon>
        <taxon>Boletales</taxon>
        <taxon>Paxilineae</taxon>
        <taxon>Paxillaceae</taxon>
        <taxon>Paxillus</taxon>
    </lineage>
</organism>
<accession>A0A0D0BYY6</accession>
<dbReference type="HOGENOM" id="CLU_003292_1_3_1"/>
<dbReference type="InParanoid" id="A0A0D0BYY6"/>
<name>A0A0D0BYY6_9AGAM</name>
<reference evidence="2" key="2">
    <citation type="submission" date="2015-01" db="EMBL/GenBank/DDBJ databases">
        <title>Evolutionary Origins and Diversification of the Mycorrhizal Mutualists.</title>
        <authorList>
            <consortium name="DOE Joint Genome Institute"/>
            <consortium name="Mycorrhizal Genomics Consortium"/>
            <person name="Kohler A."/>
            <person name="Kuo A."/>
            <person name="Nagy L.G."/>
            <person name="Floudas D."/>
            <person name="Copeland A."/>
            <person name="Barry K.W."/>
            <person name="Cichocki N."/>
            <person name="Veneault-Fourrey C."/>
            <person name="LaButti K."/>
            <person name="Lindquist E.A."/>
            <person name="Lipzen A."/>
            <person name="Lundell T."/>
            <person name="Morin E."/>
            <person name="Murat C."/>
            <person name="Riley R."/>
            <person name="Ohm R."/>
            <person name="Sun H."/>
            <person name="Tunlid A."/>
            <person name="Henrissat B."/>
            <person name="Grigoriev I.V."/>
            <person name="Hibbett D.S."/>
            <person name="Martin F."/>
        </authorList>
    </citation>
    <scope>NUCLEOTIDE SEQUENCE [LARGE SCALE GENOMIC DNA]</scope>
    <source>
        <strain evidence="2">Ve08.2h10</strain>
    </source>
</reference>